<feature type="transmembrane region" description="Helical" evidence="6">
    <location>
        <begin position="326"/>
        <end position="347"/>
    </location>
</feature>
<dbReference type="PANTHER" id="PTHR30250">
    <property type="entry name" value="PST FAMILY PREDICTED COLANIC ACID TRANSPORTER"/>
    <property type="match status" value="1"/>
</dbReference>
<feature type="transmembrane region" description="Helical" evidence="6">
    <location>
        <begin position="208"/>
        <end position="227"/>
    </location>
</feature>
<name>A0A926P068_9HYPH</name>
<feature type="transmembrane region" description="Helical" evidence="6">
    <location>
        <begin position="384"/>
        <end position="404"/>
    </location>
</feature>
<reference evidence="7" key="1">
    <citation type="submission" date="2020-05" db="EMBL/GenBank/DDBJ databases">
        <title>Identification of trans-AT polyketide cluster in two marine bacteria, producers of a novel glutaramide-containing polyketide sesbanimide D and analogs.</title>
        <authorList>
            <person name="Kacar D."/>
            <person name="Rodriguez P."/>
            <person name="Canedo L."/>
            <person name="Gonzalez E."/>
            <person name="Galan B."/>
            <person name="De La Calle F."/>
            <person name="Garcia J.L."/>
        </authorList>
    </citation>
    <scope>NUCLEOTIDE SEQUENCE</scope>
    <source>
        <strain evidence="7">PHM038</strain>
    </source>
</reference>
<dbReference type="Pfam" id="PF01943">
    <property type="entry name" value="Polysacc_synt"/>
    <property type="match status" value="1"/>
</dbReference>
<evidence type="ECO:0000313" key="7">
    <source>
        <dbReference type="EMBL" id="MBD1546875.1"/>
    </source>
</evidence>
<evidence type="ECO:0000256" key="3">
    <source>
        <dbReference type="ARBA" id="ARBA00022692"/>
    </source>
</evidence>
<evidence type="ECO:0000313" key="8">
    <source>
        <dbReference type="Proteomes" id="UP000598467"/>
    </source>
</evidence>
<dbReference type="AlphaFoldDB" id="A0A926P068"/>
<keyword evidence="2" id="KW-1003">Cell membrane</keyword>
<dbReference type="Proteomes" id="UP000598467">
    <property type="component" value="Unassembled WGS sequence"/>
</dbReference>
<protein>
    <submittedName>
        <fullName evidence="7">Lipopolysaccharide biosynthesis protein</fullName>
    </submittedName>
</protein>
<feature type="transmembrane region" description="Helical" evidence="6">
    <location>
        <begin position="299"/>
        <end position="320"/>
    </location>
</feature>
<feature type="transmembrane region" description="Helical" evidence="6">
    <location>
        <begin position="114"/>
        <end position="134"/>
    </location>
</feature>
<evidence type="ECO:0000256" key="5">
    <source>
        <dbReference type="ARBA" id="ARBA00023136"/>
    </source>
</evidence>
<comment type="subcellular location">
    <subcellularLocation>
        <location evidence="1">Cell membrane</location>
        <topology evidence="1">Multi-pass membrane protein</topology>
    </subcellularLocation>
</comment>
<gene>
    <name evidence="7" type="ORF">HK439_11420</name>
</gene>
<feature type="transmembrane region" description="Helical" evidence="6">
    <location>
        <begin position="6"/>
        <end position="27"/>
    </location>
</feature>
<feature type="transmembrane region" description="Helical" evidence="6">
    <location>
        <begin position="75"/>
        <end position="102"/>
    </location>
</feature>
<evidence type="ECO:0000256" key="2">
    <source>
        <dbReference type="ARBA" id="ARBA00022475"/>
    </source>
</evidence>
<keyword evidence="5 6" id="KW-0472">Membrane</keyword>
<dbReference type="EMBL" id="JABFCZ010000011">
    <property type="protein sequence ID" value="MBD1546875.1"/>
    <property type="molecule type" value="Genomic_DNA"/>
</dbReference>
<proteinExistence type="predicted"/>
<sequence length="428" mass="45894">MALSTFAIRVGGAALAYVSQIILARLMGAHDYGIFSVAWTWIVVLGVMACSGFSSSSTRFVPEYSETGDMDRLRGFLLASRTIAFLGASLVAGAAIAVVFLLHSRIDSQYTLPMVIVLLALPMFAFGGVLDGIARSYDWPSLAMLPTYIWRPGAILAFLLVFILIGQPATALTAAFAAVAATWAIAIYQQIRLAGRLTTRIPKGPRRLELGTWFAISLPMLMVEGFFQLITSADVIMVSFWRDPDEVAVYFAASKTLALVHFVYFAVRAASAHRFSRFVTTDDREGLAAYVHKATTWTFWPSLATGLAVLIAAPVLLSLFGKDFTAGLPLIAVLLVGILARASVGPVDALLNMSGNQKSCALIYAATFAVNVGLNFALIPHLGLMGAALGTSLAIIFEATCLTVSARRNLGVQTFILPLILNRKGTEA</sequence>
<comment type="caution">
    <text evidence="7">The sequence shown here is derived from an EMBL/GenBank/DDBJ whole genome shotgun (WGS) entry which is preliminary data.</text>
</comment>
<keyword evidence="4 6" id="KW-1133">Transmembrane helix</keyword>
<feature type="transmembrane region" description="Helical" evidence="6">
    <location>
        <begin position="359"/>
        <end position="378"/>
    </location>
</feature>
<dbReference type="InterPro" id="IPR002797">
    <property type="entry name" value="Polysacc_synth"/>
</dbReference>
<dbReference type="GO" id="GO:0005886">
    <property type="term" value="C:plasma membrane"/>
    <property type="evidence" value="ECO:0007669"/>
    <property type="project" value="UniProtKB-SubCell"/>
</dbReference>
<evidence type="ECO:0000256" key="6">
    <source>
        <dbReference type="SAM" id="Phobius"/>
    </source>
</evidence>
<feature type="transmembrane region" description="Helical" evidence="6">
    <location>
        <begin position="247"/>
        <end position="267"/>
    </location>
</feature>
<accession>A0A926P068</accession>
<organism evidence="7 8">
    <name type="scientific">Roseibium aggregatum</name>
    <dbReference type="NCBI Taxonomy" id="187304"/>
    <lineage>
        <taxon>Bacteria</taxon>
        <taxon>Pseudomonadati</taxon>
        <taxon>Pseudomonadota</taxon>
        <taxon>Alphaproteobacteria</taxon>
        <taxon>Hyphomicrobiales</taxon>
        <taxon>Stappiaceae</taxon>
        <taxon>Roseibium</taxon>
    </lineage>
</organism>
<feature type="transmembrane region" description="Helical" evidence="6">
    <location>
        <begin position="154"/>
        <end position="187"/>
    </location>
</feature>
<evidence type="ECO:0000256" key="4">
    <source>
        <dbReference type="ARBA" id="ARBA00022989"/>
    </source>
</evidence>
<dbReference type="PANTHER" id="PTHR30250:SF11">
    <property type="entry name" value="O-ANTIGEN TRANSPORTER-RELATED"/>
    <property type="match status" value="1"/>
</dbReference>
<dbReference type="InterPro" id="IPR050833">
    <property type="entry name" value="Poly_Biosynth_Transport"/>
</dbReference>
<feature type="transmembrane region" description="Helical" evidence="6">
    <location>
        <begin position="34"/>
        <end position="55"/>
    </location>
</feature>
<keyword evidence="3 6" id="KW-0812">Transmembrane</keyword>
<evidence type="ECO:0000256" key="1">
    <source>
        <dbReference type="ARBA" id="ARBA00004651"/>
    </source>
</evidence>